<evidence type="ECO:0000256" key="1">
    <source>
        <dbReference type="ARBA" id="ARBA00004370"/>
    </source>
</evidence>
<evidence type="ECO:0000256" key="7">
    <source>
        <dbReference type="SAM" id="Phobius"/>
    </source>
</evidence>
<keyword evidence="9" id="KW-1185">Reference proteome</keyword>
<evidence type="ECO:0000256" key="2">
    <source>
        <dbReference type="ARBA" id="ARBA00009530"/>
    </source>
</evidence>
<feature type="transmembrane region" description="Helical" evidence="7">
    <location>
        <begin position="12"/>
        <end position="29"/>
    </location>
</feature>
<evidence type="ECO:0000256" key="3">
    <source>
        <dbReference type="ARBA" id="ARBA00022692"/>
    </source>
</evidence>
<dbReference type="Proteomes" id="UP000027730">
    <property type="component" value="Unassembled WGS sequence"/>
</dbReference>
<comment type="subcellular location">
    <subcellularLocation>
        <location evidence="1">Membrane</location>
    </subcellularLocation>
</comment>
<gene>
    <name evidence="8" type="ORF">M436DRAFT_80299</name>
</gene>
<dbReference type="GeneID" id="25416598"/>
<dbReference type="EMBL" id="KL584706">
    <property type="protein sequence ID" value="KEQ74838.1"/>
    <property type="molecule type" value="Genomic_DNA"/>
</dbReference>
<name>A0A074WNW6_9PEZI</name>
<dbReference type="InterPro" id="IPR000612">
    <property type="entry name" value="PMP3"/>
</dbReference>
<proteinExistence type="inferred from homology"/>
<evidence type="ECO:0000256" key="6">
    <source>
        <dbReference type="SAM" id="MobiDB-lite"/>
    </source>
</evidence>
<keyword evidence="4 7" id="KW-1133">Transmembrane helix</keyword>
<dbReference type="AlphaFoldDB" id="A0A074WNW6"/>
<keyword evidence="5 7" id="KW-0472">Membrane</keyword>
<feature type="transmembrane region" description="Helical" evidence="7">
    <location>
        <begin position="35"/>
        <end position="58"/>
    </location>
</feature>
<dbReference type="RefSeq" id="XP_013429319.1">
    <property type="nucleotide sequence ID" value="XM_013573865.1"/>
</dbReference>
<feature type="region of interest" description="Disordered" evidence="6">
    <location>
        <begin position="106"/>
        <end position="157"/>
    </location>
</feature>
<keyword evidence="3 7" id="KW-0812">Transmembrane</keyword>
<dbReference type="GO" id="GO:0016020">
    <property type="term" value="C:membrane"/>
    <property type="evidence" value="ECO:0007669"/>
    <property type="project" value="UniProtKB-SubCell"/>
</dbReference>
<evidence type="ECO:0000256" key="4">
    <source>
        <dbReference type="ARBA" id="ARBA00022989"/>
    </source>
</evidence>
<evidence type="ECO:0000313" key="9">
    <source>
        <dbReference type="Proteomes" id="UP000027730"/>
    </source>
</evidence>
<comment type="similarity">
    <text evidence="2">Belongs to the UPF0057 (PMP3) family.</text>
</comment>
<dbReference type="Pfam" id="PF01679">
    <property type="entry name" value="Pmp3"/>
    <property type="match status" value="1"/>
</dbReference>
<dbReference type="HOGENOM" id="CLU_1610416_0_0_1"/>
<evidence type="ECO:0000313" key="8">
    <source>
        <dbReference type="EMBL" id="KEQ74838.1"/>
    </source>
</evidence>
<feature type="compositionally biased region" description="Pro residues" evidence="6">
    <location>
        <begin position="139"/>
        <end position="157"/>
    </location>
</feature>
<evidence type="ECO:0000256" key="5">
    <source>
        <dbReference type="ARBA" id="ARBA00023136"/>
    </source>
</evidence>
<organism evidence="8 9">
    <name type="scientific">Aureobasidium namibiae CBS 147.97</name>
    <dbReference type="NCBI Taxonomy" id="1043004"/>
    <lineage>
        <taxon>Eukaryota</taxon>
        <taxon>Fungi</taxon>
        <taxon>Dikarya</taxon>
        <taxon>Ascomycota</taxon>
        <taxon>Pezizomycotina</taxon>
        <taxon>Dothideomycetes</taxon>
        <taxon>Dothideomycetidae</taxon>
        <taxon>Dothideales</taxon>
        <taxon>Saccotheciaceae</taxon>
        <taxon>Aureobasidium</taxon>
    </lineage>
</organism>
<protein>
    <submittedName>
        <fullName evidence="8">Uncharacterized protein</fullName>
    </submittedName>
</protein>
<dbReference type="OrthoDB" id="3942059at2759"/>
<sequence>MPDKTHFDLETLLLLVIAMLNPMIAVFMMKGCGKEFVICTLLFILCLFPAWLYTYWLIADRHKRKKSGVLIVVGVTGQSSGSNVVQLQRANTAPPPVVQTIEYKPQPALPAPTPASAPPPTPASPTKATEVVMVTKAPDSPPAAAPAPVVVPAPGPR</sequence>
<accession>A0A074WNW6</accession>
<reference evidence="8 9" key="1">
    <citation type="journal article" date="2014" name="BMC Genomics">
        <title>Genome sequencing of four Aureobasidium pullulans varieties: biotechnological potential, stress tolerance, and description of new species.</title>
        <authorList>
            <person name="Gostin Ar C."/>
            <person name="Ohm R.A."/>
            <person name="Kogej T."/>
            <person name="Sonjak S."/>
            <person name="Turk M."/>
            <person name="Zajc J."/>
            <person name="Zalar P."/>
            <person name="Grube M."/>
            <person name="Sun H."/>
            <person name="Han J."/>
            <person name="Sharma A."/>
            <person name="Chiniquy J."/>
            <person name="Ngan C.Y."/>
            <person name="Lipzen A."/>
            <person name="Barry K."/>
            <person name="Grigoriev I.V."/>
            <person name="Gunde-Cimerman N."/>
        </authorList>
    </citation>
    <scope>NUCLEOTIDE SEQUENCE [LARGE SCALE GENOMIC DNA]</scope>
    <source>
        <strain evidence="8 9">CBS 147.97</strain>
    </source>
</reference>
<feature type="compositionally biased region" description="Pro residues" evidence="6">
    <location>
        <begin position="107"/>
        <end position="123"/>
    </location>
</feature>